<accession>A0ABV7VM62</accession>
<gene>
    <name evidence="1" type="ORF">ACFOMG_00575</name>
</gene>
<comment type="caution">
    <text evidence="1">The sequence shown here is derived from an EMBL/GenBank/DDBJ whole genome shotgun (WGS) entry which is preliminary data.</text>
</comment>
<dbReference type="Proteomes" id="UP001595722">
    <property type="component" value="Unassembled WGS sequence"/>
</dbReference>
<proteinExistence type="predicted"/>
<dbReference type="EMBL" id="JBHRYB010000001">
    <property type="protein sequence ID" value="MFC3678603.1"/>
    <property type="molecule type" value="Genomic_DNA"/>
</dbReference>
<name>A0ABV7VM62_9GAMM</name>
<protein>
    <submittedName>
        <fullName evidence="1">Uncharacterized protein</fullName>
    </submittedName>
</protein>
<organism evidence="1 2">
    <name type="scientific">Bacterioplanoides pacificum</name>
    <dbReference type="NCBI Taxonomy" id="1171596"/>
    <lineage>
        <taxon>Bacteria</taxon>
        <taxon>Pseudomonadati</taxon>
        <taxon>Pseudomonadota</taxon>
        <taxon>Gammaproteobacteria</taxon>
        <taxon>Oceanospirillales</taxon>
        <taxon>Oceanospirillaceae</taxon>
        <taxon>Bacterioplanoides</taxon>
    </lineage>
</organism>
<dbReference type="RefSeq" id="WP_376864155.1">
    <property type="nucleotide sequence ID" value="NZ_JBHRYB010000001.1"/>
</dbReference>
<reference evidence="2" key="1">
    <citation type="journal article" date="2019" name="Int. J. Syst. Evol. Microbiol.">
        <title>The Global Catalogue of Microorganisms (GCM) 10K type strain sequencing project: providing services to taxonomists for standard genome sequencing and annotation.</title>
        <authorList>
            <consortium name="The Broad Institute Genomics Platform"/>
            <consortium name="The Broad Institute Genome Sequencing Center for Infectious Disease"/>
            <person name="Wu L."/>
            <person name="Ma J."/>
        </authorList>
    </citation>
    <scope>NUCLEOTIDE SEQUENCE [LARGE SCALE GENOMIC DNA]</scope>
    <source>
        <strain evidence="2">KCTC 42424</strain>
    </source>
</reference>
<keyword evidence="2" id="KW-1185">Reference proteome</keyword>
<sequence>MQLNALSNYLQNQPLSSGQTAEAQAVAAAGDDKPLEAGAYSPSQRAILMSAVAAEFDVQNLAQQEVGQLQLKLQQYGLLQGNEMSAFAVLHNARGQLQQDETLDALGLLGAIKQRFDSDQIGYSQRQQIGRMHTLVENLASARHLTERQSA</sequence>
<evidence type="ECO:0000313" key="2">
    <source>
        <dbReference type="Proteomes" id="UP001595722"/>
    </source>
</evidence>
<evidence type="ECO:0000313" key="1">
    <source>
        <dbReference type="EMBL" id="MFC3678603.1"/>
    </source>
</evidence>